<dbReference type="EMBL" id="LUEZ02000134">
    <property type="protein sequence ID" value="RDB16091.1"/>
    <property type="molecule type" value="Genomic_DNA"/>
</dbReference>
<organism evidence="1 2">
    <name type="scientific">Hypsizygus marmoreus</name>
    <name type="common">White beech mushroom</name>
    <name type="synonym">Agaricus marmoreus</name>
    <dbReference type="NCBI Taxonomy" id="39966"/>
    <lineage>
        <taxon>Eukaryota</taxon>
        <taxon>Fungi</taxon>
        <taxon>Dikarya</taxon>
        <taxon>Basidiomycota</taxon>
        <taxon>Agaricomycotina</taxon>
        <taxon>Agaricomycetes</taxon>
        <taxon>Agaricomycetidae</taxon>
        <taxon>Agaricales</taxon>
        <taxon>Tricholomatineae</taxon>
        <taxon>Lyophyllaceae</taxon>
        <taxon>Hypsizygus</taxon>
    </lineage>
</organism>
<evidence type="ECO:0000313" key="1">
    <source>
        <dbReference type="EMBL" id="RDB16091.1"/>
    </source>
</evidence>
<name>A0A369J263_HYPMA</name>
<gene>
    <name evidence="1" type="ORF">Hypma_003396</name>
</gene>
<protein>
    <submittedName>
        <fullName evidence="1">Uncharacterized protein</fullName>
    </submittedName>
</protein>
<dbReference type="InParanoid" id="A0A369J263"/>
<reference evidence="1" key="1">
    <citation type="submission" date="2018-04" db="EMBL/GenBank/DDBJ databases">
        <title>Whole genome sequencing of Hypsizygus marmoreus.</title>
        <authorList>
            <person name="Choi I.-G."/>
            <person name="Min B."/>
            <person name="Kim J.-G."/>
            <person name="Kim S."/>
            <person name="Oh Y.-L."/>
            <person name="Kong W.-S."/>
            <person name="Park H."/>
            <person name="Jeong J."/>
            <person name="Song E.-S."/>
        </authorList>
    </citation>
    <scope>NUCLEOTIDE SEQUENCE [LARGE SCALE GENOMIC DNA]</scope>
    <source>
        <strain evidence="1">51987-8</strain>
    </source>
</reference>
<keyword evidence="2" id="KW-1185">Reference proteome</keyword>
<comment type="caution">
    <text evidence="1">The sequence shown here is derived from an EMBL/GenBank/DDBJ whole genome shotgun (WGS) entry which is preliminary data.</text>
</comment>
<accession>A0A369J263</accession>
<evidence type="ECO:0000313" key="2">
    <source>
        <dbReference type="Proteomes" id="UP000076154"/>
    </source>
</evidence>
<proteinExistence type="predicted"/>
<dbReference type="Proteomes" id="UP000076154">
    <property type="component" value="Unassembled WGS sequence"/>
</dbReference>
<dbReference type="AlphaFoldDB" id="A0A369J263"/>
<sequence length="99" mass="11231">MFSSYDMENSYSPPTEVCYRLLAVRLPFQHRRTEAHSAENIIDTETAAPLPSYAFRADIELDSNLRHRGTLIAMRLLNLLRAAFLSSVRAASHIFMSSV</sequence>